<sequence length="391" mass="46840">MSEYSLKEQIRDLLSSYDFKRLTHKKDDVNIFKILNICEKEKIHSNFLAWLFSPYESHELNNIALKELLIQLSKKEAEYISLLLLDYSDLEVYREYTIDNGRRIDILMESKNNKVIFIIENKIWSGEGDNQLEDYKNYIDEKYSDYNRIFLFLTPEKERKEKYKGYIHITYSMIYSVLNCVLQENQIKFEIGVIIRQYEEIIGRYIMGSIDKEMIDLCRKLYVAHKEALDKILQYGLPEYYYTYLISEILERDSIYGCEIVRKYLDKHYIIIIPICSDDIKDKLICGANSDRDNYILTISIEPKKEYTDLYLQVTFPDINNNEIQQTNYKKIINAVERIGFKNKWRNNKGNWYNIMEERIINSQQAVNVELQKKIKSLTDKFNDIINCFNE</sequence>
<dbReference type="Pfam" id="PF14281">
    <property type="entry name" value="PDDEXK_4"/>
    <property type="match status" value="1"/>
</dbReference>
<evidence type="ECO:0000313" key="2">
    <source>
        <dbReference type="Proteomes" id="UP000017429"/>
    </source>
</evidence>
<reference evidence="1" key="1">
    <citation type="journal article" date="2014" name="Genome Announc.">
        <title>Draft genome sequences of the altered schaedler flora, a defined bacterial community from gnotobiotic mice.</title>
        <authorList>
            <person name="Wannemuehler M.J."/>
            <person name="Overstreet A.M."/>
            <person name="Ward D.V."/>
            <person name="Phillips G.J."/>
        </authorList>
    </citation>
    <scope>NUCLEOTIDE SEQUENCE</scope>
    <source>
        <strain evidence="1">ASF457</strain>
    </source>
</reference>
<dbReference type="EMBL" id="CP097562">
    <property type="protein sequence ID" value="USF24809.1"/>
    <property type="molecule type" value="Genomic_DNA"/>
</dbReference>
<proteinExistence type="predicted"/>
<dbReference type="InterPro" id="IPR029470">
    <property type="entry name" value="PDDEXK_4"/>
</dbReference>
<name>V2PWP2_9BACT</name>
<dbReference type="AlphaFoldDB" id="V2PWP2"/>
<dbReference type="eggNOG" id="ENOG502ZB2G">
    <property type="taxonomic scope" value="Bacteria"/>
</dbReference>
<organism evidence="1 2">
    <name type="scientific">Mucispirillum schaedleri ASF457</name>
    <dbReference type="NCBI Taxonomy" id="1379858"/>
    <lineage>
        <taxon>Bacteria</taxon>
        <taxon>Pseudomonadati</taxon>
        <taxon>Deferribacterota</taxon>
        <taxon>Deferribacteres</taxon>
        <taxon>Deferribacterales</taxon>
        <taxon>Mucispirillaceae</taxon>
        <taxon>Mucispirillum</taxon>
    </lineage>
</organism>
<reference evidence="1" key="3">
    <citation type="submission" date="2022-06" db="EMBL/GenBank/DDBJ databases">
        <title>Resources to Facilitate Use of the Altered Schaedler Flora (ASF) Mouse Model to Study Microbiome Function.</title>
        <authorList>
            <person name="Proctor A."/>
            <person name="Parvinroo S."/>
            <person name="Richie T."/>
            <person name="Jia X."/>
            <person name="Lee S.T.M."/>
            <person name="Karp P.D."/>
            <person name="Paley S."/>
            <person name="Kostic A.D."/>
            <person name="Pierre J.F."/>
            <person name="Wannemuehler M.J."/>
            <person name="Phillips G.J."/>
        </authorList>
    </citation>
    <scope>NUCLEOTIDE SEQUENCE</scope>
    <source>
        <strain evidence="1">ASF457</strain>
    </source>
</reference>
<reference evidence="1" key="2">
    <citation type="submission" date="2022-05" db="EMBL/GenBank/DDBJ databases">
        <authorList>
            <person name="Proctor A.L."/>
            <person name="Phillips G.J."/>
            <person name="Wannemuehler M.J."/>
        </authorList>
    </citation>
    <scope>NUCLEOTIDE SEQUENCE</scope>
    <source>
        <strain evidence="1">ASF457</strain>
    </source>
</reference>
<accession>V2PWP2</accession>
<dbReference type="Proteomes" id="UP000017429">
    <property type="component" value="Chromosome"/>
</dbReference>
<dbReference type="OrthoDB" id="1453311at2"/>
<dbReference type="KEGG" id="msch:N508_001902"/>
<evidence type="ECO:0000313" key="1">
    <source>
        <dbReference type="EMBL" id="USF24809.1"/>
    </source>
</evidence>
<dbReference type="RefSeq" id="WP_023276837.1">
    <property type="nucleotide sequence ID" value="NZ_CP097562.1"/>
</dbReference>
<protein>
    <submittedName>
        <fullName evidence="1">Uncharacterized protein</fullName>
    </submittedName>
</protein>
<keyword evidence="2" id="KW-1185">Reference proteome</keyword>
<gene>
    <name evidence="1" type="ORF">N508_001902</name>
</gene>